<feature type="region of interest" description="Disordered" evidence="6">
    <location>
        <begin position="352"/>
        <end position="383"/>
    </location>
</feature>
<evidence type="ECO:0000256" key="7">
    <source>
        <dbReference type="SAM" id="Phobius"/>
    </source>
</evidence>
<evidence type="ECO:0000256" key="2">
    <source>
        <dbReference type="ARBA" id="ARBA00022692"/>
    </source>
</evidence>
<sequence>MAESQGPTVVAVAIIFAVVSFLTIVLRLLSRILVIGRLSPDDWLICIAVVLSWAFIGCNIASVQYGLGSHFPDVEARGIDNMITYLQIVWMSSIFYNACLGFIKVSVLALYMRLGDRPLRNLSIVMTGVIICQAGANVLACIFQCAPISAAYDVRIPEDEKTCVHINAFYLANAAVNILTDILTYTLPIPLIFKLQVSRQQRISLMVIFGLGLFACISSVIRITYIPGMLHSGDPTWDIARPMYWSVIETNIGILAASIPSYKPLAKRYAPRLLGSSAREGKLSGFKMMPYGKSTGSRKDGIVDGERVNVSVGAKGESRFTTHTKPCMQENSSEEELFAPSGRIGVKTEIFQGYEEATTAPRPPSPLAQVPGHQGGTVKKGSG</sequence>
<dbReference type="RefSeq" id="XP_028467757.1">
    <property type="nucleotide sequence ID" value="XM_028611616.1"/>
</dbReference>
<protein>
    <recommendedName>
        <fullName evidence="8">Rhodopsin domain-containing protein</fullName>
    </recommendedName>
</protein>
<dbReference type="STRING" id="1314773.A0A3N2PZJ9"/>
<dbReference type="AlphaFoldDB" id="A0A3N2PZJ9"/>
<name>A0A3N2PZJ9_SODAK</name>
<feature type="domain" description="Rhodopsin" evidence="8">
    <location>
        <begin position="26"/>
        <end position="268"/>
    </location>
</feature>
<feature type="transmembrane region" description="Helical" evidence="7">
    <location>
        <begin position="6"/>
        <end position="30"/>
    </location>
</feature>
<evidence type="ECO:0000313" key="9">
    <source>
        <dbReference type="EMBL" id="ROT39951.1"/>
    </source>
</evidence>
<dbReference type="GeneID" id="39580094"/>
<evidence type="ECO:0000256" key="3">
    <source>
        <dbReference type="ARBA" id="ARBA00022989"/>
    </source>
</evidence>
<evidence type="ECO:0000259" key="8">
    <source>
        <dbReference type="Pfam" id="PF20684"/>
    </source>
</evidence>
<proteinExistence type="inferred from homology"/>
<gene>
    <name evidence="9" type="ORF">SODALDRAFT_332102</name>
</gene>
<evidence type="ECO:0000313" key="10">
    <source>
        <dbReference type="Proteomes" id="UP000272025"/>
    </source>
</evidence>
<evidence type="ECO:0000256" key="4">
    <source>
        <dbReference type="ARBA" id="ARBA00023136"/>
    </source>
</evidence>
<dbReference type="InterPro" id="IPR049326">
    <property type="entry name" value="Rhodopsin_dom_fungi"/>
</dbReference>
<keyword evidence="2 7" id="KW-0812">Transmembrane</keyword>
<feature type="transmembrane region" description="Helical" evidence="7">
    <location>
        <begin position="205"/>
        <end position="223"/>
    </location>
</feature>
<feature type="transmembrane region" description="Helical" evidence="7">
    <location>
        <begin position="87"/>
        <end position="112"/>
    </location>
</feature>
<comment type="similarity">
    <text evidence="5">Belongs to the SAT4 family.</text>
</comment>
<dbReference type="PANTHER" id="PTHR33048:SF114">
    <property type="entry name" value="MEMBRANE PROTEIN PTH11-LIKE, PUTATIVE (AFU_ORTHOLOGUE AFUA_7G06620)-RELATED"/>
    <property type="match status" value="1"/>
</dbReference>
<evidence type="ECO:0000256" key="1">
    <source>
        <dbReference type="ARBA" id="ARBA00004141"/>
    </source>
</evidence>
<feature type="transmembrane region" description="Helical" evidence="7">
    <location>
        <begin position="124"/>
        <end position="150"/>
    </location>
</feature>
<comment type="subcellular location">
    <subcellularLocation>
        <location evidence="1">Membrane</location>
        <topology evidence="1">Multi-pass membrane protein</topology>
    </subcellularLocation>
</comment>
<dbReference type="PANTHER" id="PTHR33048">
    <property type="entry name" value="PTH11-LIKE INTEGRAL MEMBRANE PROTEIN (AFU_ORTHOLOGUE AFUA_5G11245)"/>
    <property type="match status" value="1"/>
</dbReference>
<keyword evidence="10" id="KW-1185">Reference proteome</keyword>
<keyword evidence="3 7" id="KW-1133">Transmembrane helix</keyword>
<dbReference type="Proteomes" id="UP000272025">
    <property type="component" value="Unassembled WGS sequence"/>
</dbReference>
<feature type="transmembrane region" description="Helical" evidence="7">
    <location>
        <begin position="42"/>
        <end position="67"/>
    </location>
</feature>
<accession>A0A3N2PZJ9</accession>
<dbReference type="OrthoDB" id="5393606at2759"/>
<dbReference type="InterPro" id="IPR052337">
    <property type="entry name" value="SAT4-like"/>
</dbReference>
<organism evidence="9 10">
    <name type="scientific">Sodiomyces alkalinus (strain CBS 110278 / VKM F-3762 / F11)</name>
    <name type="common">Alkaliphilic filamentous fungus</name>
    <dbReference type="NCBI Taxonomy" id="1314773"/>
    <lineage>
        <taxon>Eukaryota</taxon>
        <taxon>Fungi</taxon>
        <taxon>Dikarya</taxon>
        <taxon>Ascomycota</taxon>
        <taxon>Pezizomycotina</taxon>
        <taxon>Sordariomycetes</taxon>
        <taxon>Hypocreomycetidae</taxon>
        <taxon>Glomerellales</taxon>
        <taxon>Plectosphaerellaceae</taxon>
        <taxon>Sodiomyces</taxon>
    </lineage>
</organism>
<feature type="transmembrane region" description="Helical" evidence="7">
    <location>
        <begin position="170"/>
        <end position="193"/>
    </location>
</feature>
<evidence type="ECO:0000256" key="5">
    <source>
        <dbReference type="ARBA" id="ARBA00038359"/>
    </source>
</evidence>
<keyword evidence="4 7" id="KW-0472">Membrane</keyword>
<dbReference type="EMBL" id="ML119053">
    <property type="protein sequence ID" value="ROT39951.1"/>
    <property type="molecule type" value="Genomic_DNA"/>
</dbReference>
<evidence type="ECO:0000256" key="6">
    <source>
        <dbReference type="SAM" id="MobiDB-lite"/>
    </source>
</evidence>
<dbReference type="GO" id="GO:0016020">
    <property type="term" value="C:membrane"/>
    <property type="evidence" value="ECO:0007669"/>
    <property type="project" value="UniProtKB-SubCell"/>
</dbReference>
<dbReference type="Pfam" id="PF20684">
    <property type="entry name" value="Fung_rhodopsin"/>
    <property type="match status" value="1"/>
</dbReference>
<reference evidence="9 10" key="1">
    <citation type="journal article" date="2018" name="Mol. Ecol.">
        <title>The obligate alkalophilic soda-lake fungus Sodiomyces alkalinus has shifted to a protein diet.</title>
        <authorList>
            <person name="Grum-Grzhimaylo A.A."/>
            <person name="Falkoski D.L."/>
            <person name="van den Heuvel J."/>
            <person name="Valero-Jimenez C.A."/>
            <person name="Min B."/>
            <person name="Choi I.G."/>
            <person name="Lipzen A."/>
            <person name="Daum C.G."/>
            <person name="Aanen D.K."/>
            <person name="Tsang A."/>
            <person name="Henrissat B."/>
            <person name="Bilanenko E.N."/>
            <person name="de Vries R.P."/>
            <person name="van Kan J.A.L."/>
            <person name="Grigoriev I.V."/>
            <person name="Debets A.J.M."/>
        </authorList>
    </citation>
    <scope>NUCLEOTIDE SEQUENCE [LARGE SCALE GENOMIC DNA]</scope>
    <source>
        <strain evidence="9 10">F11</strain>
    </source>
</reference>